<evidence type="ECO:0000313" key="6">
    <source>
        <dbReference type="EMBL" id="VGO19179.1"/>
    </source>
</evidence>
<dbReference type="AlphaFoldDB" id="A0A6C2UGX3"/>
<protein>
    <submittedName>
        <fullName evidence="6">Arylsulfatase</fullName>
    </submittedName>
</protein>
<dbReference type="EMBL" id="CAAHFH010000001">
    <property type="protein sequence ID" value="VGO19179.1"/>
    <property type="molecule type" value="Genomic_DNA"/>
</dbReference>
<feature type="signal peptide" evidence="4">
    <location>
        <begin position="1"/>
        <end position="23"/>
    </location>
</feature>
<name>A0A6C2UGX3_9BACT</name>
<comment type="similarity">
    <text evidence="1">Belongs to the sulfatase family.</text>
</comment>
<evidence type="ECO:0000256" key="1">
    <source>
        <dbReference type="ARBA" id="ARBA00008779"/>
    </source>
</evidence>
<keyword evidence="4" id="KW-0732">Signal</keyword>
<sequence length="505" mass="58363">MKRVTCGLFVAAALMLAGHAAGAKPNIVWIFSDDHSYQTIGAYGGRLQPLNPSPNIDSLARDGMRFDRVYVGNSICAPSRATLLTGKHSHMNGKYDNRDAFNHDQQQFQKILQKNGYQTVMVGKIHLDGAMQGFDYWEVLPGQGKYYSPDFITEEGKTKYEGEYVTDVITDRALNWLENKRDKNKPFMLMVHHKAPHRNWDPADRHMSKYEDVEIPEPANLFDDYASRGVAAHGQEMEIDRYMKLDSDLKAEGKRYQNNPRFAARQKWFAENKPEGKALVKWKYQTYMKDYMRCTWAVDESVGRILQSLEEQGLADNTIVMYSSDQGFYMGEHGWFDKRFMYEESFRTPLIARWPGKIKPGSVNDDLVQNIDFAETFLDLAGAPIPADMQGKSIVPLLEGQTPRDWRESLYYHYYEYPGAHSVRRHEGVFDSRWKLIRFYGVDVPGEEEWELFDLQNDPTEMKNVYGNPENEAKIQALKKELSRLKKQYQVPDEPPPQKRAGKKN</sequence>
<evidence type="ECO:0000313" key="7">
    <source>
        <dbReference type="Proteomes" id="UP000346198"/>
    </source>
</evidence>
<accession>A0A6C2UGX3</accession>
<dbReference type="PROSITE" id="PS00523">
    <property type="entry name" value="SULFATASE_1"/>
    <property type="match status" value="1"/>
</dbReference>
<keyword evidence="2" id="KW-0378">Hydrolase</keyword>
<gene>
    <name evidence="6" type="ORF">SCARR_01236</name>
</gene>
<feature type="chain" id="PRO_5028942959" evidence="4">
    <location>
        <begin position="24"/>
        <end position="505"/>
    </location>
</feature>
<keyword evidence="7" id="KW-1185">Reference proteome</keyword>
<feature type="domain" description="N-sulphoglucosamine sulphohydrolase C-terminal" evidence="5">
    <location>
        <begin position="331"/>
        <end position="488"/>
    </location>
</feature>
<evidence type="ECO:0000256" key="2">
    <source>
        <dbReference type="ARBA" id="ARBA00022801"/>
    </source>
</evidence>
<evidence type="ECO:0000256" key="3">
    <source>
        <dbReference type="SAM" id="MobiDB-lite"/>
    </source>
</evidence>
<dbReference type="CDD" id="cd16031">
    <property type="entry name" value="G6S_like"/>
    <property type="match status" value="1"/>
</dbReference>
<reference evidence="6 7" key="1">
    <citation type="submission" date="2019-04" db="EMBL/GenBank/DDBJ databases">
        <authorList>
            <person name="Van Vliet M D."/>
        </authorList>
    </citation>
    <scope>NUCLEOTIDE SEQUENCE [LARGE SCALE GENOMIC DNA]</scope>
    <source>
        <strain evidence="6 7">F21</strain>
    </source>
</reference>
<dbReference type="Pfam" id="PF16347">
    <property type="entry name" value="SGSH_C"/>
    <property type="match status" value="1"/>
</dbReference>
<dbReference type="PANTHER" id="PTHR43108:SF6">
    <property type="entry name" value="N-SULPHOGLUCOSAMINE SULPHOHYDROLASE"/>
    <property type="match status" value="1"/>
</dbReference>
<dbReference type="InterPro" id="IPR032506">
    <property type="entry name" value="SGSH_C"/>
</dbReference>
<feature type="region of interest" description="Disordered" evidence="3">
    <location>
        <begin position="485"/>
        <end position="505"/>
    </location>
</feature>
<dbReference type="SUPFAM" id="SSF53649">
    <property type="entry name" value="Alkaline phosphatase-like"/>
    <property type="match status" value="1"/>
</dbReference>
<dbReference type="Proteomes" id="UP000346198">
    <property type="component" value="Unassembled WGS sequence"/>
</dbReference>
<dbReference type="GO" id="GO:0016787">
    <property type="term" value="F:hydrolase activity"/>
    <property type="evidence" value="ECO:0007669"/>
    <property type="project" value="UniProtKB-KW"/>
</dbReference>
<proteinExistence type="inferred from homology"/>
<dbReference type="InterPro" id="IPR017850">
    <property type="entry name" value="Alkaline_phosphatase_core_sf"/>
</dbReference>
<organism evidence="6 7">
    <name type="scientific">Pontiella sulfatireligans</name>
    <dbReference type="NCBI Taxonomy" id="2750658"/>
    <lineage>
        <taxon>Bacteria</taxon>
        <taxon>Pseudomonadati</taxon>
        <taxon>Kiritimatiellota</taxon>
        <taxon>Kiritimatiellia</taxon>
        <taxon>Kiritimatiellales</taxon>
        <taxon>Pontiellaceae</taxon>
        <taxon>Pontiella</taxon>
    </lineage>
</organism>
<evidence type="ECO:0000259" key="5">
    <source>
        <dbReference type="Pfam" id="PF16347"/>
    </source>
</evidence>
<dbReference type="InterPro" id="IPR024607">
    <property type="entry name" value="Sulfatase_CS"/>
</dbReference>
<evidence type="ECO:0000256" key="4">
    <source>
        <dbReference type="SAM" id="SignalP"/>
    </source>
</evidence>
<dbReference type="RefSeq" id="WP_136060600.1">
    <property type="nucleotide sequence ID" value="NZ_CAAHFH010000001.1"/>
</dbReference>
<dbReference type="Gene3D" id="3.40.720.10">
    <property type="entry name" value="Alkaline Phosphatase, subunit A"/>
    <property type="match status" value="1"/>
</dbReference>
<dbReference type="PANTHER" id="PTHR43108">
    <property type="entry name" value="N-ACETYLGLUCOSAMINE-6-SULFATASE FAMILY MEMBER"/>
    <property type="match status" value="1"/>
</dbReference>